<keyword evidence="6" id="KW-1185">Reference proteome</keyword>
<dbReference type="GO" id="GO:1902369">
    <property type="term" value="P:negative regulation of RNA catabolic process"/>
    <property type="evidence" value="ECO:0007669"/>
    <property type="project" value="TreeGrafter"/>
</dbReference>
<comment type="similarity">
    <text evidence="2">Belongs to the NRDE2 family.</text>
</comment>
<reference evidence="5" key="1">
    <citation type="submission" date="2022-04" db="EMBL/GenBank/DDBJ databases">
        <authorList>
            <person name="Xu L."/>
            <person name="Lv Z."/>
        </authorList>
    </citation>
    <scope>NUCLEOTIDE SEQUENCE</scope>
    <source>
        <strain evidence="5">LV_2022a</strain>
    </source>
</reference>
<protein>
    <submittedName>
        <fullName evidence="5">Uncharacterized protein</fullName>
    </submittedName>
</protein>
<feature type="region of interest" description="Disordered" evidence="4">
    <location>
        <begin position="162"/>
        <end position="188"/>
    </location>
</feature>
<evidence type="ECO:0000256" key="3">
    <source>
        <dbReference type="ARBA" id="ARBA00023242"/>
    </source>
</evidence>
<dbReference type="InterPro" id="IPR013633">
    <property type="entry name" value="NRDE-2"/>
</dbReference>
<dbReference type="GO" id="GO:0031048">
    <property type="term" value="P:regulatory ncRNA-mediated heterochromatin formation"/>
    <property type="evidence" value="ECO:0007669"/>
    <property type="project" value="TreeGrafter"/>
</dbReference>
<name>A0AAE2D156_SCHME</name>
<dbReference type="GO" id="GO:0071013">
    <property type="term" value="C:catalytic step 2 spliceosome"/>
    <property type="evidence" value="ECO:0007669"/>
    <property type="project" value="TreeGrafter"/>
</dbReference>
<evidence type="ECO:0000256" key="1">
    <source>
        <dbReference type="ARBA" id="ARBA00004123"/>
    </source>
</evidence>
<proteinExistence type="inferred from homology"/>
<dbReference type="Proteomes" id="UP001292079">
    <property type="component" value="Unassembled WGS sequence"/>
</dbReference>
<dbReference type="PANTHER" id="PTHR13471:SF0">
    <property type="entry name" value="NUCLEAR EXOSOME REGULATOR NRDE2"/>
    <property type="match status" value="1"/>
</dbReference>
<evidence type="ECO:0000313" key="6">
    <source>
        <dbReference type="Proteomes" id="UP001292079"/>
    </source>
</evidence>
<comment type="subcellular location">
    <subcellularLocation>
        <location evidence="1">Nucleus</location>
    </subcellularLocation>
</comment>
<dbReference type="PANTHER" id="PTHR13471">
    <property type="entry name" value="TETRATRICOPEPTIDE-LIKE HELICAL"/>
    <property type="match status" value="1"/>
</dbReference>
<evidence type="ECO:0000256" key="2">
    <source>
        <dbReference type="ARBA" id="ARBA00009265"/>
    </source>
</evidence>
<keyword evidence="3" id="KW-0539">Nucleus</keyword>
<accession>A0AAE2D156</accession>
<gene>
    <name evidence="5" type="ORF">MN116_008878</name>
</gene>
<dbReference type="EMBL" id="JALJAT010000015">
    <property type="protein sequence ID" value="KAK4467558.1"/>
    <property type="molecule type" value="Genomic_DNA"/>
</dbReference>
<feature type="compositionally biased region" description="Basic and acidic residues" evidence="4">
    <location>
        <begin position="171"/>
        <end position="188"/>
    </location>
</feature>
<dbReference type="AlphaFoldDB" id="A0AAE2D156"/>
<organism evidence="5 6">
    <name type="scientific">Schistosoma mekongi</name>
    <name type="common">Parasitic worm</name>
    <dbReference type="NCBI Taxonomy" id="38744"/>
    <lineage>
        <taxon>Eukaryota</taxon>
        <taxon>Metazoa</taxon>
        <taxon>Spiralia</taxon>
        <taxon>Lophotrochozoa</taxon>
        <taxon>Platyhelminthes</taxon>
        <taxon>Trematoda</taxon>
        <taxon>Digenea</taxon>
        <taxon>Strigeidida</taxon>
        <taxon>Schistosomatoidea</taxon>
        <taxon>Schistosomatidae</taxon>
        <taxon>Schistosoma</taxon>
    </lineage>
</organism>
<comment type="caution">
    <text evidence="5">The sequence shown here is derived from an EMBL/GenBank/DDBJ whole genome shotgun (WGS) entry which is preliminary data.</text>
</comment>
<evidence type="ECO:0000313" key="5">
    <source>
        <dbReference type="EMBL" id="KAK4467558.1"/>
    </source>
</evidence>
<reference evidence="5" key="2">
    <citation type="journal article" date="2023" name="Infect Dis Poverty">
        <title>Chromosome-scale genome of the human blood fluke Schistosoma mekongi and its implications for public health.</title>
        <authorList>
            <person name="Zhou M."/>
            <person name="Xu L."/>
            <person name="Xu D."/>
            <person name="Chen W."/>
            <person name="Khan J."/>
            <person name="Hu Y."/>
            <person name="Huang H."/>
            <person name="Wei H."/>
            <person name="Zhang Y."/>
            <person name="Chusongsang P."/>
            <person name="Tanasarnprasert K."/>
            <person name="Hu X."/>
            <person name="Limpanont Y."/>
            <person name="Lv Z."/>
        </authorList>
    </citation>
    <scope>NUCLEOTIDE SEQUENCE</scope>
    <source>
        <strain evidence="5">LV_2022a</strain>
    </source>
</reference>
<evidence type="ECO:0000256" key="4">
    <source>
        <dbReference type="SAM" id="MobiDB-lite"/>
    </source>
</evidence>
<sequence>MADRALSANPGNLTLKLFIIKITELMAEIEAHGVLESSSSKEVCQSDQINRDWAQLVFTYPQLVPMWRGYTANLMGRHSSITILNQGVGNGTFSRIDGVYKRGLSTLSGIISGRILSHRPQPDTVERTIEIEQSSFDQRILEMELFWSSGIARFGQPGSQHWNGWFKTRNKRQDKSRPKESKSSKIQEKNPIISPIISEITPGMSVEELLSKWTSHKAGHSERALAVWTCDYELIAFDLQK</sequence>